<feature type="region of interest" description="Disordered" evidence="1">
    <location>
        <begin position="93"/>
        <end position="138"/>
    </location>
</feature>
<evidence type="ECO:0007829" key="4">
    <source>
        <dbReference type="PDB" id="7A1I"/>
    </source>
</evidence>
<keyword evidence="4" id="KW-0002">3D-structure</keyword>
<feature type="region of interest" description="Disordered" evidence="1">
    <location>
        <begin position="325"/>
        <end position="378"/>
    </location>
</feature>
<sequence>MKEKKEVNSSRKGWMPPRGRLTATSRGPVPPPPSRTPTRCSSICRVPKDRFRGPPAVAATTTPRSRESGSACHCVPLRRKNASNDNAFATRRTAIVDEKTPSPQKPVQPYVADGRIEKMRRSMNGTNRRSCSESMRDAEPVSFHMAPYPRVPFVRQSSNRCESTPSSYRTRVSTAQQCSFGGHAARPTVAGTELLPRMPRLQGTHRTSKERGRATLERFLQTQPTDAQNEVRDLMKEYKGREEELCDALNIAFGESAGGVAMGLSTSTSGGATPVPRRYDIPQPYREPTPLKQEVTDTSILNTSPKLHSRSAMSATVRVNSEANPIASSASPYRHGCSPRRTQPSRNRVNPRDGVYSQPPSGMISACTPISSPSRGRGTGWAKSLYNELREEGSLSPYLRYLPSDVSGGEWDKPDVGDVLCFQAKEPQRRRVLTSPVPDELLIK</sequence>
<evidence type="ECO:0000256" key="1">
    <source>
        <dbReference type="SAM" id="MobiDB-lite"/>
    </source>
</evidence>
<name>A0A3L6LBE5_9TRYP</name>
<evidence type="ECO:0000313" key="3">
    <source>
        <dbReference type="Proteomes" id="UP000266743"/>
    </source>
</evidence>
<dbReference type="SMR" id="A0A3L6LBE5"/>
<reference evidence="4" key="2">
    <citation type="journal article" date="2021" name="PLoS Pathog.">
        <title>Structural and functional studies of the first tripartite protein complex at the Trypanosoma brucei flagellar pocket collar.</title>
        <authorList>
            <person name="Isch C."/>
            <person name="Majneri P."/>
            <person name="Landrein N."/>
            <person name="Pivovarova Y."/>
            <person name="Lesigang J."/>
            <person name="Lauruol F."/>
            <person name="Robinson D.R."/>
            <person name="Dong G."/>
            <person name="Bonhivers M."/>
        </authorList>
    </citation>
    <scope>X-RAY CRYSTALLOGRAPHY (1.87 ANGSTROMS) OF 394-444</scope>
</reference>
<proteinExistence type="evidence at protein level"/>
<protein>
    <submittedName>
        <fullName evidence="2">Uncharacterized protein</fullName>
    </submittedName>
</protein>
<comment type="caution">
    <text evidence="2">The sequence shown here is derived from an EMBL/GenBank/DDBJ whole genome shotgun (WGS) entry which is preliminary data.</text>
</comment>
<dbReference type="Proteomes" id="UP000266743">
    <property type="component" value="Chromosome 4"/>
</dbReference>
<reference evidence="2 3" key="1">
    <citation type="submission" date="2018-09" db="EMBL/GenBank/DDBJ databases">
        <title>whole genome sequence of T. equiperdum IVM-t1 strain.</title>
        <authorList>
            <person name="Suganuma K."/>
        </authorList>
    </citation>
    <scope>NUCLEOTIDE SEQUENCE [LARGE SCALE GENOMIC DNA]</scope>
    <source>
        <strain evidence="2 3">IVM-t1</strain>
    </source>
</reference>
<dbReference type="PDB" id="7A1I">
    <property type="method" value="X-ray"/>
    <property type="resolution" value="1.87 A"/>
    <property type="chains" value="B/D=394-444"/>
</dbReference>
<dbReference type="EMBL" id="QSBY01000004">
    <property type="protein sequence ID" value="RHW72901.1"/>
    <property type="molecule type" value="Genomic_DNA"/>
</dbReference>
<feature type="region of interest" description="Disordered" evidence="1">
    <location>
        <begin position="1"/>
        <end position="72"/>
    </location>
</feature>
<organism evidence="2 3">
    <name type="scientific">Trypanosoma brucei equiperdum</name>
    <dbReference type="NCBI Taxonomy" id="630700"/>
    <lineage>
        <taxon>Eukaryota</taxon>
        <taxon>Discoba</taxon>
        <taxon>Euglenozoa</taxon>
        <taxon>Kinetoplastea</taxon>
        <taxon>Metakinetoplastina</taxon>
        <taxon>Trypanosomatida</taxon>
        <taxon>Trypanosomatidae</taxon>
        <taxon>Trypanosoma</taxon>
    </lineage>
</organism>
<accession>A0A3L6LBE5</accession>
<evidence type="ECO:0000313" key="2">
    <source>
        <dbReference type="EMBL" id="RHW72901.1"/>
    </source>
</evidence>
<gene>
    <name evidence="2" type="ORF">DPX39_040053800</name>
</gene>
<dbReference type="AlphaFoldDB" id="A0A3L6LBE5"/>